<reference evidence="1" key="1">
    <citation type="submission" date="2023-06" db="EMBL/GenBank/DDBJ databases">
        <authorList>
            <person name="Kurt Z."/>
        </authorList>
    </citation>
    <scope>NUCLEOTIDE SEQUENCE</scope>
</reference>
<evidence type="ECO:0000313" key="3">
    <source>
        <dbReference type="Proteomes" id="UP001642409"/>
    </source>
</evidence>
<comment type="caution">
    <text evidence="1">The sequence shown here is derived from an EMBL/GenBank/DDBJ whole genome shotgun (WGS) entry which is preliminary data.</text>
</comment>
<gene>
    <name evidence="1" type="ORF">HINF_LOCUS42748</name>
    <name evidence="2" type="ORF">HINF_LOCUS62673</name>
</gene>
<accession>A0AA86QBU4</accession>
<dbReference type="EMBL" id="CATOUU010000856">
    <property type="protein sequence ID" value="CAI9955103.1"/>
    <property type="molecule type" value="Genomic_DNA"/>
</dbReference>
<dbReference type="Proteomes" id="UP001642409">
    <property type="component" value="Unassembled WGS sequence"/>
</dbReference>
<name>A0AA86QBU4_9EUKA</name>
<dbReference type="AlphaFoldDB" id="A0AA86QBU4"/>
<sequence length="174" mass="20220">MKFFVKQQTEYSAYSHVNKPKILQPENEYLILTVQQALRLVPNQIDVQNSLQRIHTASKQNYSKTQTSRVENTQACTKQQFSNFGAIQLRQSKSLAITIWDFKWDMELLKVLLTFLYLGTDLFVKVRNQLLLQKHNNHQFSCTKDQITRFGQTVSLHNGIVYTFGFGQLLMAVS</sequence>
<keyword evidence="3" id="KW-1185">Reference proteome</keyword>
<reference evidence="2 3" key="2">
    <citation type="submission" date="2024-07" db="EMBL/GenBank/DDBJ databases">
        <authorList>
            <person name="Akdeniz Z."/>
        </authorList>
    </citation>
    <scope>NUCLEOTIDE SEQUENCE [LARGE SCALE GENOMIC DNA]</scope>
</reference>
<proteinExistence type="predicted"/>
<organism evidence="1">
    <name type="scientific">Hexamita inflata</name>
    <dbReference type="NCBI Taxonomy" id="28002"/>
    <lineage>
        <taxon>Eukaryota</taxon>
        <taxon>Metamonada</taxon>
        <taxon>Diplomonadida</taxon>
        <taxon>Hexamitidae</taxon>
        <taxon>Hexamitinae</taxon>
        <taxon>Hexamita</taxon>
    </lineage>
</organism>
<protein>
    <submittedName>
        <fullName evidence="2">Hypothetical_protein</fullName>
    </submittedName>
</protein>
<evidence type="ECO:0000313" key="2">
    <source>
        <dbReference type="EMBL" id="CAL6085422.1"/>
    </source>
</evidence>
<evidence type="ECO:0000313" key="1">
    <source>
        <dbReference type="EMBL" id="CAI9955103.1"/>
    </source>
</evidence>
<dbReference type="EMBL" id="CAXDID020000386">
    <property type="protein sequence ID" value="CAL6085422.1"/>
    <property type="molecule type" value="Genomic_DNA"/>
</dbReference>